<dbReference type="EMBL" id="BAKI01000019">
    <property type="protein sequence ID" value="GAF36872.1"/>
    <property type="molecule type" value="Genomic_DNA"/>
</dbReference>
<sequence length="74" mass="8630">MGRKAVNFQSVIELSEYSGLECLDNLITWQEVAIRRTFSLSNNREHKKGWTKLLLSQPCSYVYLKKKLFEFVSG</sequence>
<proteinExistence type="predicted"/>
<comment type="caution">
    <text evidence="1">The sequence shown here is derived from an EMBL/GenBank/DDBJ whole genome shotgun (WGS) entry which is preliminary data.</text>
</comment>
<dbReference type="EMBL" id="AZFY01000104">
    <property type="protein sequence ID" value="KRM06342.1"/>
    <property type="molecule type" value="Genomic_DNA"/>
</dbReference>
<reference evidence="1" key="1">
    <citation type="journal article" date="2014" name="Genome Announc.">
        <title>Draft Genome Sequences of Two Lactobacillus Strains, L. farraginis JCM 14108T and L. composti JCM 14202T, Isolated from Compost of Distilled Shochu Residue.</title>
        <authorList>
            <person name="Yuki M."/>
            <person name="Oshima K."/>
            <person name="Suda W."/>
            <person name="Kitahara M."/>
            <person name="Kitamura K."/>
            <person name="Iida T."/>
            <person name="Hattori M."/>
            <person name="Ohkuma M."/>
        </authorList>
    </citation>
    <scope>NUCLEOTIDE SEQUENCE [LARGE SCALE GENOMIC DNA]</scope>
    <source>
        <strain evidence="1">JCM 14108</strain>
    </source>
</reference>
<name>X0PID2_9LACO</name>
<organism evidence="1 3">
    <name type="scientific">Lentilactobacillus farraginis DSM 18382 = JCM 14108</name>
    <dbReference type="NCBI Taxonomy" id="1423743"/>
    <lineage>
        <taxon>Bacteria</taxon>
        <taxon>Bacillati</taxon>
        <taxon>Bacillota</taxon>
        <taxon>Bacilli</taxon>
        <taxon>Lactobacillales</taxon>
        <taxon>Lactobacillaceae</taxon>
        <taxon>Lentilactobacillus</taxon>
    </lineage>
</organism>
<evidence type="ECO:0000313" key="1">
    <source>
        <dbReference type="EMBL" id="GAF36872.1"/>
    </source>
</evidence>
<accession>X0PID2</accession>
<dbReference type="STRING" id="1423743.FD41_GL000611"/>
<evidence type="ECO:0000313" key="4">
    <source>
        <dbReference type="Proteomes" id="UP000051966"/>
    </source>
</evidence>
<evidence type="ECO:0000313" key="2">
    <source>
        <dbReference type="EMBL" id="KRM06342.1"/>
    </source>
</evidence>
<dbReference type="Proteomes" id="UP000019488">
    <property type="component" value="Unassembled WGS sequence"/>
</dbReference>
<keyword evidence="4" id="KW-1185">Reference proteome</keyword>
<protein>
    <submittedName>
        <fullName evidence="1">Uncharacterized protein</fullName>
    </submittedName>
</protein>
<gene>
    <name evidence="2" type="ORF">FD41_GL000611</name>
    <name evidence="1" type="ORF">JCM14108_1863</name>
</gene>
<dbReference type="Proteomes" id="UP000051966">
    <property type="component" value="Unassembled WGS sequence"/>
</dbReference>
<reference evidence="2 4" key="2">
    <citation type="journal article" date="2015" name="Genome Announc.">
        <title>Expanding the biotechnology potential of lactobacilli through comparative genomics of 213 strains and associated genera.</title>
        <authorList>
            <person name="Sun Z."/>
            <person name="Harris H.M."/>
            <person name="McCann A."/>
            <person name="Guo C."/>
            <person name="Argimon S."/>
            <person name="Zhang W."/>
            <person name="Yang X."/>
            <person name="Jeffery I.B."/>
            <person name="Cooney J.C."/>
            <person name="Kagawa T.F."/>
            <person name="Liu W."/>
            <person name="Song Y."/>
            <person name="Salvetti E."/>
            <person name="Wrobel A."/>
            <person name="Rasinkangas P."/>
            <person name="Parkhill J."/>
            <person name="Rea M.C."/>
            <person name="O'Sullivan O."/>
            <person name="Ritari J."/>
            <person name="Douillard F.P."/>
            <person name="Paul Ross R."/>
            <person name="Yang R."/>
            <person name="Briner A.E."/>
            <person name="Felis G.E."/>
            <person name="de Vos W.M."/>
            <person name="Barrangou R."/>
            <person name="Klaenhammer T.R."/>
            <person name="Caufield P.W."/>
            <person name="Cui Y."/>
            <person name="Zhang H."/>
            <person name="O'Toole P.W."/>
        </authorList>
    </citation>
    <scope>NUCLEOTIDE SEQUENCE [LARGE SCALE GENOMIC DNA]</scope>
    <source>
        <strain evidence="2 4">DSM 18382</strain>
    </source>
</reference>
<dbReference type="AlphaFoldDB" id="X0PID2"/>
<evidence type="ECO:0000313" key="3">
    <source>
        <dbReference type="Proteomes" id="UP000019488"/>
    </source>
</evidence>